<evidence type="ECO:0000313" key="3">
    <source>
        <dbReference type="Proteomes" id="UP000681340"/>
    </source>
</evidence>
<gene>
    <name evidence="2" type="ORF">Aau02nite_46950</name>
</gene>
<dbReference type="AlphaFoldDB" id="A0A919SFB6"/>
<reference evidence="2" key="1">
    <citation type="submission" date="2021-03" db="EMBL/GenBank/DDBJ databases">
        <title>Whole genome shotgun sequence of Actinoplanes auranticolor NBRC 12245.</title>
        <authorList>
            <person name="Komaki H."/>
            <person name="Tamura T."/>
        </authorList>
    </citation>
    <scope>NUCLEOTIDE SEQUENCE</scope>
    <source>
        <strain evidence="2">NBRC 12245</strain>
    </source>
</reference>
<evidence type="ECO:0000313" key="2">
    <source>
        <dbReference type="EMBL" id="GIM71625.1"/>
    </source>
</evidence>
<accession>A0A919SFB6</accession>
<feature type="region of interest" description="Disordered" evidence="1">
    <location>
        <begin position="1"/>
        <end position="92"/>
    </location>
</feature>
<dbReference type="Proteomes" id="UP000681340">
    <property type="component" value="Unassembled WGS sequence"/>
</dbReference>
<sequence length="92" mass="10250">MSRRPFRRPEPGYATDMTDREDGVWRNEEKTSVKDLSEAMATWDTDGQGDPTDNDAGLEQAFGHDAQVKNEVGQTDPDRESRPSTTGRSGPH</sequence>
<feature type="compositionally biased region" description="Basic and acidic residues" evidence="1">
    <location>
        <begin position="17"/>
        <end position="37"/>
    </location>
</feature>
<protein>
    <submittedName>
        <fullName evidence="2">Uncharacterized protein</fullName>
    </submittedName>
</protein>
<comment type="caution">
    <text evidence="2">The sequence shown here is derived from an EMBL/GenBank/DDBJ whole genome shotgun (WGS) entry which is preliminary data.</text>
</comment>
<organism evidence="2 3">
    <name type="scientific">Actinoplanes auranticolor</name>
    <dbReference type="NCBI Taxonomy" id="47988"/>
    <lineage>
        <taxon>Bacteria</taxon>
        <taxon>Bacillati</taxon>
        <taxon>Actinomycetota</taxon>
        <taxon>Actinomycetes</taxon>
        <taxon>Micromonosporales</taxon>
        <taxon>Micromonosporaceae</taxon>
        <taxon>Actinoplanes</taxon>
    </lineage>
</organism>
<name>A0A919SFB6_9ACTN</name>
<evidence type="ECO:0000256" key="1">
    <source>
        <dbReference type="SAM" id="MobiDB-lite"/>
    </source>
</evidence>
<proteinExistence type="predicted"/>
<keyword evidence="3" id="KW-1185">Reference proteome</keyword>
<feature type="compositionally biased region" description="Polar residues" evidence="1">
    <location>
        <begin position="83"/>
        <end position="92"/>
    </location>
</feature>
<dbReference type="EMBL" id="BOQL01000037">
    <property type="protein sequence ID" value="GIM71625.1"/>
    <property type="molecule type" value="Genomic_DNA"/>
</dbReference>